<dbReference type="InterPro" id="IPR040393">
    <property type="entry name" value="TREX1/2"/>
</dbReference>
<keyword evidence="5" id="KW-0269">Exonuclease</keyword>
<dbReference type="AlphaFoldDB" id="A0A8S1EAC3"/>
<keyword evidence="8" id="KW-1185">Reference proteome</keyword>
<evidence type="ECO:0000256" key="3">
    <source>
        <dbReference type="ARBA" id="ARBA00022723"/>
    </source>
</evidence>
<dbReference type="EMBL" id="CADEPM010000001">
    <property type="protein sequence ID" value="CAB3396618.1"/>
    <property type="molecule type" value="Genomic_DNA"/>
</dbReference>
<dbReference type="SUPFAM" id="SSF53098">
    <property type="entry name" value="Ribonuclease H-like"/>
    <property type="match status" value="1"/>
</dbReference>
<dbReference type="Gene3D" id="3.30.420.10">
    <property type="entry name" value="Ribonuclease H-like superfamily/Ribonuclease H"/>
    <property type="match status" value="1"/>
</dbReference>
<dbReference type="GO" id="GO:0008296">
    <property type="term" value="F:3'-5'-DNA exonuclease activity"/>
    <property type="evidence" value="ECO:0007669"/>
    <property type="project" value="TreeGrafter"/>
</dbReference>
<organism evidence="7 8">
    <name type="scientific">Caenorhabditis bovis</name>
    <dbReference type="NCBI Taxonomy" id="2654633"/>
    <lineage>
        <taxon>Eukaryota</taxon>
        <taxon>Metazoa</taxon>
        <taxon>Ecdysozoa</taxon>
        <taxon>Nematoda</taxon>
        <taxon>Chromadorea</taxon>
        <taxon>Rhabditida</taxon>
        <taxon>Rhabditina</taxon>
        <taxon>Rhabditomorpha</taxon>
        <taxon>Rhabditoidea</taxon>
        <taxon>Rhabditidae</taxon>
        <taxon>Peloderinae</taxon>
        <taxon>Caenorhabditis</taxon>
    </lineage>
</organism>
<keyword evidence="3" id="KW-0479">Metal-binding</keyword>
<dbReference type="PANTHER" id="PTHR13058:SF19">
    <property type="entry name" value="LD40940P"/>
    <property type="match status" value="1"/>
</dbReference>
<keyword evidence="2" id="KW-0540">Nuclease</keyword>
<evidence type="ECO:0008006" key="9">
    <source>
        <dbReference type="Google" id="ProtNLM"/>
    </source>
</evidence>
<dbReference type="OrthoDB" id="10250935at2759"/>
<dbReference type="InterPro" id="IPR012337">
    <property type="entry name" value="RNaseH-like_sf"/>
</dbReference>
<dbReference type="GO" id="GO:0003676">
    <property type="term" value="F:nucleic acid binding"/>
    <property type="evidence" value="ECO:0007669"/>
    <property type="project" value="InterPro"/>
</dbReference>
<comment type="caution">
    <text evidence="7">The sequence shown here is derived from an EMBL/GenBank/DDBJ whole genome shotgun (WGS) entry which is preliminary data.</text>
</comment>
<evidence type="ECO:0000313" key="8">
    <source>
        <dbReference type="Proteomes" id="UP000494206"/>
    </source>
</evidence>
<dbReference type="GO" id="GO:0046872">
    <property type="term" value="F:metal ion binding"/>
    <property type="evidence" value="ECO:0007669"/>
    <property type="project" value="UniProtKB-KW"/>
</dbReference>
<comment type="cofactor">
    <cofactor evidence="1">
        <name>Mg(2+)</name>
        <dbReference type="ChEBI" id="CHEBI:18420"/>
    </cofactor>
</comment>
<accession>A0A8S1EAC3</accession>
<evidence type="ECO:0000256" key="6">
    <source>
        <dbReference type="ARBA" id="ARBA00022842"/>
    </source>
</evidence>
<dbReference type="GO" id="GO:0006308">
    <property type="term" value="P:DNA catabolic process"/>
    <property type="evidence" value="ECO:0007669"/>
    <property type="project" value="TreeGrafter"/>
</dbReference>
<gene>
    <name evidence="7" type="ORF">CBOVIS_LOCUS144</name>
</gene>
<keyword evidence="6" id="KW-0460">Magnesium</keyword>
<evidence type="ECO:0000256" key="1">
    <source>
        <dbReference type="ARBA" id="ARBA00001946"/>
    </source>
</evidence>
<reference evidence="7 8" key="1">
    <citation type="submission" date="2020-04" db="EMBL/GenBank/DDBJ databases">
        <authorList>
            <person name="Laetsch R D."/>
            <person name="Stevens L."/>
            <person name="Kumar S."/>
            <person name="Blaxter L. M."/>
        </authorList>
    </citation>
    <scope>NUCLEOTIDE SEQUENCE [LARGE SCALE GENOMIC DNA]</scope>
</reference>
<dbReference type="Proteomes" id="UP000494206">
    <property type="component" value="Unassembled WGS sequence"/>
</dbReference>
<dbReference type="PANTHER" id="PTHR13058">
    <property type="entry name" value="THREE PRIME REPAIR EXONUCLEASE 1, 2"/>
    <property type="match status" value="1"/>
</dbReference>
<dbReference type="InterPro" id="IPR036397">
    <property type="entry name" value="RNaseH_sf"/>
</dbReference>
<proteinExistence type="predicted"/>
<keyword evidence="4" id="KW-0378">Hydrolase</keyword>
<sequence>MLDQTPTKIVPWNRELTNKRSSHSLTDKITKASPSKIVKTRSNLISNHVNTLIFMDLETTGLFKGQTQINDATRLESPDSYTKALNQLILEKIVHNRKFVQFKNSFAEEWPLAVQFLNSCQKPAVLIAHNGILFDFRVLFGEMKRFDLLEKYPMPEDIIGGAYQAHYAQPDTEALLLVCMAYGDEFLEFIDKKSAEFPF</sequence>
<evidence type="ECO:0000256" key="4">
    <source>
        <dbReference type="ARBA" id="ARBA00022801"/>
    </source>
</evidence>
<evidence type="ECO:0000313" key="7">
    <source>
        <dbReference type="EMBL" id="CAB3396618.1"/>
    </source>
</evidence>
<protein>
    <recommendedName>
        <fullName evidence="9">Exonuclease domain-containing protein</fullName>
    </recommendedName>
</protein>
<evidence type="ECO:0000256" key="2">
    <source>
        <dbReference type="ARBA" id="ARBA00022722"/>
    </source>
</evidence>
<name>A0A8S1EAC3_9PELO</name>
<dbReference type="GO" id="GO:0005737">
    <property type="term" value="C:cytoplasm"/>
    <property type="evidence" value="ECO:0007669"/>
    <property type="project" value="TreeGrafter"/>
</dbReference>
<evidence type="ECO:0000256" key="5">
    <source>
        <dbReference type="ARBA" id="ARBA00022839"/>
    </source>
</evidence>